<dbReference type="InterPro" id="IPR009936">
    <property type="entry name" value="DUF1468"/>
</dbReference>
<dbReference type="Proteomes" id="UP000559404">
    <property type="component" value="Unassembled WGS sequence"/>
</dbReference>
<evidence type="ECO:0000259" key="2">
    <source>
        <dbReference type="Pfam" id="PF07331"/>
    </source>
</evidence>
<sequence>MIDRIFAGTLLLITLAYGFIAFTLIKAPFQYDPIGPEGWPQILAIVAVICLIMLMIRPDVDSLDTSRPTWIKLACASAMLFAYAELYEPLGFIIATALFATLMARLLGAAWGRSAAFGITIGVAGYLVCAGLMGLNLPAGPLPKI</sequence>
<feature type="transmembrane region" description="Helical" evidence="1">
    <location>
        <begin position="39"/>
        <end position="56"/>
    </location>
</feature>
<dbReference type="RefSeq" id="WP_181761583.1">
    <property type="nucleotide sequence ID" value="NZ_BMCR01000001.1"/>
</dbReference>
<keyword evidence="4" id="KW-1185">Reference proteome</keyword>
<name>A0A838XSJ0_9HYPH</name>
<proteinExistence type="predicted"/>
<keyword evidence="1" id="KW-1133">Transmembrane helix</keyword>
<protein>
    <submittedName>
        <fullName evidence="3">Tripartite tricarboxylate transporter TctB family protein</fullName>
    </submittedName>
</protein>
<organism evidence="3 4">
    <name type="scientific">Stappia taiwanensis</name>
    <dbReference type="NCBI Taxonomy" id="992267"/>
    <lineage>
        <taxon>Bacteria</taxon>
        <taxon>Pseudomonadati</taxon>
        <taxon>Pseudomonadota</taxon>
        <taxon>Alphaproteobacteria</taxon>
        <taxon>Hyphomicrobiales</taxon>
        <taxon>Stappiaceae</taxon>
        <taxon>Stappia</taxon>
    </lineage>
</organism>
<dbReference type="Pfam" id="PF07331">
    <property type="entry name" value="TctB"/>
    <property type="match status" value="1"/>
</dbReference>
<feature type="domain" description="DUF1468" evidence="2">
    <location>
        <begin position="6"/>
        <end position="138"/>
    </location>
</feature>
<feature type="transmembrane region" description="Helical" evidence="1">
    <location>
        <begin position="90"/>
        <end position="108"/>
    </location>
</feature>
<comment type="caution">
    <text evidence="3">The sequence shown here is derived from an EMBL/GenBank/DDBJ whole genome shotgun (WGS) entry which is preliminary data.</text>
</comment>
<evidence type="ECO:0000313" key="3">
    <source>
        <dbReference type="EMBL" id="MBA4613385.1"/>
    </source>
</evidence>
<feature type="transmembrane region" description="Helical" evidence="1">
    <location>
        <begin position="115"/>
        <end position="135"/>
    </location>
</feature>
<gene>
    <name evidence="3" type="ORF">H1W37_17125</name>
</gene>
<reference evidence="3 4" key="1">
    <citation type="submission" date="2020-07" db="EMBL/GenBank/DDBJ databases">
        <authorList>
            <person name="Li M."/>
        </authorList>
    </citation>
    <scope>NUCLEOTIDE SEQUENCE [LARGE SCALE GENOMIC DNA]</scope>
    <source>
        <strain evidence="3 4">DSM 23284</strain>
    </source>
</reference>
<reference evidence="3 4" key="2">
    <citation type="submission" date="2020-08" db="EMBL/GenBank/DDBJ databases">
        <title>Stappia taiwanensis sp. nov., isolated from a coastal thermal spring.</title>
        <authorList>
            <person name="Kampfer P."/>
        </authorList>
    </citation>
    <scope>NUCLEOTIDE SEQUENCE [LARGE SCALE GENOMIC DNA]</scope>
    <source>
        <strain evidence="3 4">DSM 23284</strain>
    </source>
</reference>
<dbReference type="EMBL" id="JACEON010000018">
    <property type="protein sequence ID" value="MBA4613385.1"/>
    <property type="molecule type" value="Genomic_DNA"/>
</dbReference>
<dbReference type="AlphaFoldDB" id="A0A838XSJ0"/>
<evidence type="ECO:0000313" key="4">
    <source>
        <dbReference type="Proteomes" id="UP000559404"/>
    </source>
</evidence>
<feature type="transmembrane region" description="Helical" evidence="1">
    <location>
        <begin position="5"/>
        <end position="27"/>
    </location>
</feature>
<keyword evidence="1" id="KW-0472">Membrane</keyword>
<keyword evidence="1" id="KW-0812">Transmembrane</keyword>
<evidence type="ECO:0000256" key="1">
    <source>
        <dbReference type="SAM" id="Phobius"/>
    </source>
</evidence>
<accession>A0A838XSJ0</accession>